<evidence type="ECO:0000256" key="2">
    <source>
        <dbReference type="ARBA" id="ARBA00023125"/>
    </source>
</evidence>
<dbReference type="AlphaFoldDB" id="A0A4Q2EGJ6"/>
<dbReference type="InterPro" id="IPR001647">
    <property type="entry name" value="HTH_TetR"/>
</dbReference>
<evidence type="ECO:0000256" key="4">
    <source>
        <dbReference type="PROSITE-ProRule" id="PRU00335"/>
    </source>
</evidence>
<dbReference type="InterPro" id="IPR009057">
    <property type="entry name" value="Homeodomain-like_sf"/>
</dbReference>
<evidence type="ECO:0000313" key="7">
    <source>
        <dbReference type="EMBL" id="RXW32667.1"/>
    </source>
</evidence>
<dbReference type="InterPro" id="IPR004111">
    <property type="entry name" value="Repressor_TetR_C"/>
</dbReference>
<evidence type="ECO:0000313" key="8">
    <source>
        <dbReference type="Proteomes" id="UP000290624"/>
    </source>
</evidence>
<feature type="region of interest" description="Disordered" evidence="5">
    <location>
        <begin position="1"/>
        <end position="24"/>
    </location>
</feature>
<gene>
    <name evidence="7" type="ORF">C1706_05840</name>
</gene>
<dbReference type="RefSeq" id="WP_129458282.1">
    <property type="nucleotide sequence ID" value="NZ_PPCV01000003.1"/>
</dbReference>
<reference evidence="7 8" key="1">
    <citation type="submission" date="2018-01" db="EMBL/GenBank/DDBJ databases">
        <title>Lactibacter flavus gen. nov., sp. nov., a novel bacterium of the family Propionibacteriaceae isolated from raw milk and dairy products.</title>
        <authorList>
            <person name="Wenning M."/>
            <person name="Breitenwieser F."/>
            <person name="Huptas C."/>
            <person name="von Neubeck M."/>
            <person name="Busse H.-J."/>
            <person name="Scherer S."/>
        </authorList>
    </citation>
    <scope>NUCLEOTIDE SEQUENCE [LARGE SCALE GENOMIC DNA]</scope>
    <source>
        <strain evidence="7 8">VG341</strain>
    </source>
</reference>
<dbReference type="Proteomes" id="UP000290624">
    <property type="component" value="Unassembled WGS sequence"/>
</dbReference>
<dbReference type="SUPFAM" id="SSF46689">
    <property type="entry name" value="Homeodomain-like"/>
    <property type="match status" value="1"/>
</dbReference>
<feature type="DNA-binding region" description="H-T-H motif" evidence="4">
    <location>
        <begin position="50"/>
        <end position="69"/>
    </location>
</feature>
<keyword evidence="1" id="KW-0805">Transcription regulation</keyword>
<proteinExistence type="predicted"/>
<dbReference type="Gene3D" id="1.10.10.60">
    <property type="entry name" value="Homeodomain-like"/>
    <property type="match status" value="1"/>
</dbReference>
<keyword evidence="2 4" id="KW-0238">DNA-binding</keyword>
<dbReference type="PANTHER" id="PTHR30055:SF151">
    <property type="entry name" value="TRANSCRIPTIONAL REGULATORY PROTEIN"/>
    <property type="match status" value="1"/>
</dbReference>
<feature type="domain" description="HTH tetR-type" evidence="6">
    <location>
        <begin position="27"/>
        <end position="87"/>
    </location>
</feature>
<feature type="compositionally biased region" description="Low complexity" evidence="5">
    <location>
        <begin position="1"/>
        <end position="10"/>
    </location>
</feature>
<dbReference type="InterPro" id="IPR036271">
    <property type="entry name" value="Tet_transcr_reg_TetR-rel_C_sf"/>
</dbReference>
<dbReference type="Pfam" id="PF00440">
    <property type="entry name" value="TetR_N"/>
    <property type="match status" value="1"/>
</dbReference>
<dbReference type="Pfam" id="PF02909">
    <property type="entry name" value="TetR_C_1"/>
    <property type="match status" value="1"/>
</dbReference>
<evidence type="ECO:0000256" key="1">
    <source>
        <dbReference type="ARBA" id="ARBA00023015"/>
    </source>
</evidence>
<dbReference type="PROSITE" id="PS50977">
    <property type="entry name" value="HTH_TETR_2"/>
    <property type="match status" value="1"/>
</dbReference>
<comment type="caution">
    <text evidence="7">The sequence shown here is derived from an EMBL/GenBank/DDBJ whole genome shotgun (WGS) entry which is preliminary data.</text>
</comment>
<dbReference type="PRINTS" id="PR00455">
    <property type="entry name" value="HTHTETR"/>
</dbReference>
<dbReference type="InterPro" id="IPR050109">
    <property type="entry name" value="HTH-type_TetR-like_transc_reg"/>
</dbReference>
<accession>A0A4Q2EGJ6</accession>
<keyword evidence="3" id="KW-0804">Transcription</keyword>
<dbReference type="OrthoDB" id="3819648at2"/>
<dbReference type="GO" id="GO:0003700">
    <property type="term" value="F:DNA-binding transcription factor activity"/>
    <property type="evidence" value="ECO:0007669"/>
    <property type="project" value="TreeGrafter"/>
</dbReference>
<keyword evidence="8" id="KW-1185">Reference proteome</keyword>
<organism evidence="7 8">
    <name type="scientific">Propioniciclava flava</name>
    <dbReference type="NCBI Taxonomy" id="2072026"/>
    <lineage>
        <taxon>Bacteria</taxon>
        <taxon>Bacillati</taxon>
        <taxon>Actinomycetota</taxon>
        <taxon>Actinomycetes</taxon>
        <taxon>Propionibacteriales</taxon>
        <taxon>Propionibacteriaceae</taxon>
        <taxon>Propioniciclava</taxon>
    </lineage>
</organism>
<name>A0A4Q2EGJ6_9ACTN</name>
<dbReference type="GO" id="GO:0045892">
    <property type="term" value="P:negative regulation of DNA-templated transcription"/>
    <property type="evidence" value="ECO:0007669"/>
    <property type="project" value="InterPro"/>
</dbReference>
<dbReference type="Gene3D" id="1.10.357.10">
    <property type="entry name" value="Tetracycline Repressor, domain 2"/>
    <property type="match status" value="1"/>
</dbReference>
<evidence type="ECO:0000256" key="5">
    <source>
        <dbReference type="SAM" id="MobiDB-lite"/>
    </source>
</evidence>
<dbReference type="GO" id="GO:0000976">
    <property type="term" value="F:transcription cis-regulatory region binding"/>
    <property type="evidence" value="ECO:0007669"/>
    <property type="project" value="TreeGrafter"/>
</dbReference>
<dbReference type="EMBL" id="PPCV01000003">
    <property type="protein sequence ID" value="RXW32667.1"/>
    <property type="molecule type" value="Genomic_DNA"/>
</dbReference>
<dbReference type="SUPFAM" id="SSF48498">
    <property type="entry name" value="Tetracyclin repressor-like, C-terminal domain"/>
    <property type="match status" value="1"/>
</dbReference>
<protein>
    <recommendedName>
        <fullName evidence="6">HTH tetR-type domain-containing protein</fullName>
    </recommendedName>
</protein>
<sequence length="253" mass="27513">MTDNPAAPGARRTRRPSERRARRSAPTLSLEAIIAAAIEILDMEGLDALTLRRLSSALGVGVASLYWHIDDKDDLLDQCAANILRPVIARYRERAIDPDRWRAQITDLSTAQYDLVRDHPWLPLATSEAVNQITPSGAHLAIIAAWDRTGALLLAAGLSPLEAFHATTAISNHLIGMGASASRAAAAQRAGADRAEVLRQTSEHMLALAARSNETMPYLIATAPVLADHDEREQFMGALNLILDGVEQRVRHD</sequence>
<evidence type="ECO:0000256" key="3">
    <source>
        <dbReference type="ARBA" id="ARBA00023163"/>
    </source>
</evidence>
<dbReference type="PANTHER" id="PTHR30055">
    <property type="entry name" value="HTH-TYPE TRANSCRIPTIONAL REGULATOR RUTR"/>
    <property type="match status" value="1"/>
</dbReference>
<evidence type="ECO:0000259" key="6">
    <source>
        <dbReference type="PROSITE" id="PS50977"/>
    </source>
</evidence>